<evidence type="ECO:0000313" key="4">
    <source>
        <dbReference type="Proteomes" id="UP000434850"/>
    </source>
</evidence>
<dbReference type="PANTHER" id="PTHR42687">
    <property type="entry name" value="L-THREONINE 3-DEHYDROGENASE"/>
    <property type="match status" value="1"/>
</dbReference>
<dbReference type="SUPFAM" id="SSF51735">
    <property type="entry name" value="NAD(P)-binding Rossmann-fold domains"/>
    <property type="match status" value="1"/>
</dbReference>
<accession>A0A6I4IB46</accession>
<feature type="domain" description="NAD-dependent epimerase/dehydratase" evidence="2">
    <location>
        <begin position="7"/>
        <end position="245"/>
    </location>
</feature>
<keyword evidence="4" id="KW-1185">Reference proteome</keyword>
<gene>
    <name evidence="3" type="ORF">GO816_13765</name>
</gene>
<dbReference type="Pfam" id="PF01370">
    <property type="entry name" value="Epimerase"/>
    <property type="match status" value="1"/>
</dbReference>
<comment type="caution">
    <text evidence="3">The sequence shown here is derived from an EMBL/GenBank/DDBJ whole genome shotgun (WGS) entry which is preliminary data.</text>
</comment>
<reference evidence="3 4" key="1">
    <citation type="submission" date="2019-12" db="EMBL/GenBank/DDBJ databases">
        <title>Mucilaginibacter sp. HME9299 genome sequencing and assembly.</title>
        <authorList>
            <person name="Kang H."/>
            <person name="Kim H."/>
            <person name="Joh K."/>
        </authorList>
    </citation>
    <scope>NUCLEOTIDE SEQUENCE [LARGE SCALE GENOMIC DNA]</scope>
    <source>
        <strain evidence="3 4">HME9299</strain>
    </source>
</reference>
<proteinExistence type="inferred from homology"/>
<dbReference type="PANTHER" id="PTHR42687:SF1">
    <property type="entry name" value="L-THREONINE 3-DEHYDROGENASE, MITOCHONDRIAL"/>
    <property type="match status" value="1"/>
</dbReference>
<dbReference type="OrthoDB" id="9779902at2"/>
<comment type="similarity">
    <text evidence="1">Belongs to the NAD(P)-dependent epimerase/dehydratase family.</text>
</comment>
<dbReference type="InterPro" id="IPR051225">
    <property type="entry name" value="NAD(P)_epim/dehydratase"/>
</dbReference>
<sequence length="320" mass="35696">MATSEKVLVIGANGQIGSELVLALRKKHGADHVIASDINAPVDAIRNGGPFEIANVLDKNSLQHIFELYRPTQVYLLAAILSAVGEQKPKLAWDLNMNGLIHVLDLAVEFEVKKVFWPSSIAVFGPHSPKQNTPQYCVMDPNTVYGFSKLAGERWCEYYHAKYGLDVRSIRYPGLISWKTNPGGGTTDYAVHIFHEALQSGTYQSFLSANTALPMMYMDDAIRATLSLMDAPDECITIRSSYNLGGISFTPEALAAEIKKQIPEFTLTYADNDPRQAIADSWPQSIDDTYAKTDWDWKLEYDIERLTSEMLKNLKNSLVL</sequence>
<organism evidence="3 4">
    <name type="scientific">Mucilaginibacter aquatilis</name>
    <dbReference type="NCBI Taxonomy" id="1517760"/>
    <lineage>
        <taxon>Bacteria</taxon>
        <taxon>Pseudomonadati</taxon>
        <taxon>Bacteroidota</taxon>
        <taxon>Sphingobacteriia</taxon>
        <taxon>Sphingobacteriales</taxon>
        <taxon>Sphingobacteriaceae</taxon>
        <taxon>Mucilaginibacter</taxon>
    </lineage>
</organism>
<dbReference type="InterPro" id="IPR036291">
    <property type="entry name" value="NAD(P)-bd_dom_sf"/>
</dbReference>
<evidence type="ECO:0000259" key="2">
    <source>
        <dbReference type="Pfam" id="PF01370"/>
    </source>
</evidence>
<dbReference type="GO" id="GO:0006567">
    <property type="term" value="P:L-threonine catabolic process"/>
    <property type="evidence" value="ECO:0007669"/>
    <property type="project" value="TreeGrafter"/>
</dbReference>
<evidence type="ECO:0000313" key="3">
    <source>
        <dbReference type="EMBL" id="MVN92197.1"/>
    </source>
</evidence>
<dbReference type="EMBL" id="WQLA01000005">
    <property type="protein sequence ID" value="MVN92197.1"/>
    <property type="molecule type" value="Genomic_DNA"/>
</dbReference>
<dbReference type="FunFam" id="3.40.50.720:FF:000077">
    <property type="entry name" value="L-threonine 3-dehydrogenase, mitochondrial"/>
    <property type="match status" value="1"/>
</dbReference>
<dbReference type="Gene3D" id="3.40.50.720">
    <property type="entry name" value="NAD(P)-binding Rossmann-like Domain"/>
    <property type="match status" value="1"/>
</dbReference>
<dbReference type="AlphaFoldDB" id="A0A6I4IB46"/>
<dbReference type="Proteomes" id="UP000434850">
    <property type="component" value="Unassembled WGS sequence"/>
</dbReference>
<dbReference type="RefSeq" id="WP_157542514.1">
    <property type="nucleotide sequence ID" value="NZ_WQLA01000005.1"/>
</dbReference>
<evidence type="ECO:0000256" key="1">
    <source>
        <dbReference type="ARBA" id="ARBA00007637"/>
    </source>
</evidence>
<name>A0A6I4IB46_9SPHI</name>
<protein>
    <submittedName>
        <fullName evidence="3">NAD-dependent epimerase/dehydratase family protein</fullName>
    </submittedName>
</protein>
<dbReference type="InterPro" id="IPR001509">
    <property type="entry name" value="Epimerase_deHydtase"/>
</dbReference>
<dbReference type="GO" id="GO:0008743">
    <property type="term" value="F:L-threonine 3-dehydrogenase activity"/>
    <property type="evidence" value="ECO:0007669"/>
    <property type="project" value="TreeGrafter"/>
</dbReference>